<evidence type="ECO:0008006" key="3">
    <source>
        <dbReference type="Google" id="ProtNLM"/>
    </source>
</evidence>
<dbReference type="EnsemblMetazoa" id="GAUT011188-RA">
    <property type="protein sequence ID" value="GAUT011188-PA"/>
    <property type="gene ID" value="GAUT011188"/>
</dbReference>
<keyword evidence="2" id="KW-1185">Reference proteome</keyword>
<dbReference type="Proteomes" id="UP000078200">
    <property type="component" value="Unassembled WGS sequence"/>
</dbReference>
<accession>A0A1A9UPG0</accession>
<sequence>MVLKVYCYSSPDTVGVNCQANDAVNKNKRPKGTVRKCYNCDKVGPIARKCKFRRKDSYLRWPINSKAGLQHKCHIKGDKSSKLPDNCVRQKHVEKTVTTPECRKECMLEEQNAKENIVVRRIKVETNVKFSKDDVRNAQLADDDFKVITAGKIGERVNSEQIDKESPIAKAYWAQWESLVFEDGCLWRIWCNKNGPRTIKLLVTPRAKRKEIIEKLYKERSKRRAL</sequence>
<dbReference type="AlphaFoldDB" id="A0A1A9UPG0"/>
<evidence type="ECO:0000313" key="2">
    <source>
        <dbReference type="Proteomes" id="UP000078200"/>
    </source>
</evidence>
<protein>
    <recommendedName>
        <fullName evidence="3">CCHC-type domain-containing protein</fullName>
    </recommendedName>
</protein>
<proteinExistence type="predicted"/>
<organism evidence="1 2">
    <name type="scientific">Glossina austeni</name>
    <name type="common">Savannah tsetse fly</name>
    <dbReference type="NCBI Taxonomy" id="7395"/>
    <lineage>
        <taxon>Eukaryota</taxon>
        <taxon>Metazoa</taxon>
        <taxon>Ecdysozoa</taxon>
        <taxon>Arthropoda</taxon>
        <taxon>Hexapoda</taxon>
        <taxon>Insecta</taxon>
        <taxon>Pterygota</taxon>
        <taxon>Neoptera</taxon>
        <taxon>Endopterygota</taxon>
        <taxon>Diptera</taxon>
        <taxon>Brachycera</taxon>
        <taxon>Muscomorpha</taxon>
        <taxon>Hippoboscoidea</taxon>
        <taxon>Glossinidae</taxon>
        <taxon>Glossina</taxon>
    </lineage>
</organism>
<dbReference type="VEuPathDB" id="VectorBase:GAUT011188"/>
<name>A0A1A9UPG0_GLOAU</name>
<reference evidence="1" key="1">
    <citation type="submission" date="2020-05" db="UniProtKB">
        <authorList>
            <consortium name="EnsemblMetazoa"/>
        </authorList>
    </citation>
    <scope>IDENTIFICATION</scope>
    <source>
        <strain evidence="1">TTRI</strain>
    </source>
</reference>
<dbReference type="STRING" id="7395.A0A1A9UPG0"/>
<evidence type="ECO:0000313" key="1">
    <source>
        <dbReference type="EnsemblMetazoa" id="GAUT011188-PA"/>
    </source>
</evidence>